<gene>
    <name evidence="1" type="ORF">C4D60_Mb01t05020</name>
</gene>
<reference evidence="1 2" key="1">
    <citation type="journal article" date="2019" name="Nat. Plants">
        <title>Genome sequencing of Musa balbisiana reveals subgenome evolution and function divergence in polyploid bananas.</title>
        <authorList>
            <person name="Yao X."/>
        </authorList>
    </citation>
    <scope>NUCLEOTIDE SEQUENCE [LARGE SCALE GENOMIC DNA]</scope>
    <source>
        <strain evidence="2">cv. DH-PKW</strain>
        <tissue evidence="1">Leaves</tissue>
    </source>
</reference>
<dbReference type="AlphaFoldDB" id="A0A4S8JKS2"/>
<organism evidence="1 2">
    <name type="scientific">Musa balbisiana</name>
    <name type="common">Banana</name>
    <dbReference type="NCBI Taxonomy" id="52838"/>
    <lineage>
        <taxon>Eukaryota</taxon>
        <taxon>Viridiplantae</taxon>
        <taxon>Streptophyta</taxon>
        <taxon>Embryophyta</taxon>
        <taxon>Tracheophyta</taxon>
        <taxon>Spermatophyta</taxon>
        <taxon>Magnoliopsida</taxon>
        <taxon>Liliopsida</taxon>
        <taxon>Zingiberales</taxon>
        <taxon>Musaceae</taxon>
        <taxon>Musa</taxon>
    </lineage>
</organism>
<evidence type="ECO:0000313" key="2">
    <source>
        <dbReference type="Proteomes" id="UP000317650"/>
    </source>
</evidence>
<name>A0A4S8JKS2_MUSBA</name>
<keyword evidence="2" id="KW-1185">Reference proteome</keyword>
<sequence length="150" mass="15869">MVASVATSRIGLSKGSLVVAVQVVSVAHPQQVAVPLVEADPIRHPGIGPFPALQPSIDDVGDDTVARKPSGRLVGVGWRPPPGYHVVARRLGRLRSHPEPQSRLEGDGRVGGHQVWIVEQVGADGSPGRPVVVIAARRTHRIVALERPSL</sequence>
<evidence type="ECO:0000313" key="1">
    <source>
        <dbReference type="EMBL" id="THU62425.1"/>
    </source>
</evidence>
<protein>
    <submittedName>
        <fullName evidence="1">Uncharacterized protein</fullName>
    </submittedName>
</protein>
<comment type="caution">
    <text evidence="1">The sequence shown here is derived from an EMBL/GenBank/DDBJ whole genome shotgun (WGS) entry which is preliminary data.</text>
</comment>
<accession>A0A4S8JKS2</accession>
<proteinExistence type="predicted"/>
<dbReference type="Proteomes" id="UP000317650">
    <property type="component" value="Chromosome 1"/>
</dbReference>
<dbReference type="EMBL" id="PYDT01000004">
    <property type="protein sequence ID" value="THU62425.1"/>
    <property type="molecule type" value="Genomic_DNA"/>
</dbReference>